<proteinExistence type="predicted"/>
<keyword evidence="2" id="KW-1185">Reference proteome</keyword>
<evidence type="ECO:0000313" key="2">
    <source>
        <dbReference type="Proteomes" id="UP000789525"/>
    </source>
</evidence>
<name>A0ACA9MHQ0_9GLOM</name>
<protein>
    <submittedName>
        <fullName evidence="1">4470_t:CDS:1</fullName>
    </submittedName>
</protein>
<dbReference type="Proteomes" id="UP000789525">
    <property type="component" value="Unassembled WGS sequence"/>
</dbReference>
<dbReference type="EMBL" id="CAJVPT010012748">
    <property type="protein sequence ID" value="CAG8589749.1"/>
    <property type="molecule type" value="Genomic_DNA"/>
</dbReference>
<accession>A0ACA9MHQ0</accession>
<comment type="caution">
    <text evidence="1">The sequence shown here is derived from an EMBL/GenBank/DDBJ whole genome shotgun (WGS) entry which is preliminary data.</text>
</comment>
<reference evidence="1" key="1">
    <citation type="submission" date="2021-06" db="EMBL/GenBank/DDBJ databases">
        <authorList>
            <person name="Kallberg Y."/>
            <person name="Tangrot J."/>
            <person name="Rosling A."/>
        </authorList>
    </citation>
    <scope>NUCLEOTIDE SEQUENCE</scope>
    <source>
        <strain evidence="1">CL356</strain>
    </source>
</reference>
<gene>
    <name evidence="1" type="ORF">ACOLOM_LOCUS6275</name>
</gene>
<evidence type="ECO:0000313" key="1">
    <source>
        <dbReference type="EMBL" id="CAG8589749.1"/>
    </source>
</evidence>
<organism evidence="1 2">
    <name type="scientific">Acaulospora colombiana</name>
    <dbReference type="NCBI Taxonomy" id="27376"/>
    <lineage>
        <taxon>Eukaryota</taxon>
        <taxon>Fungi</taxon>
        <taxon>Fungi incertae sedis</taxon>
        <taxon>Mucoromycota</taxon>
        <taxon>Glomeromycotina</taxon>
        <taxon>Glomeromycetes</taxon>
        <taxon>Diversisporales</taxon>
        <taxon>Acaulosporaceae</taxon>
        <taxon>Acaulospora</taxon>
    </lineage>
</organism>
<sequence>MVNENDKFVEQMQIKLSTFALKYFAEIVLNEGSEDFFPYIERGSSTQVDKVQRT</sequence>